<dbReference type="InterPro" id="IPR047546">
    <property type="entry name" value="Rcat_RBR_RNF216"/>
</dbReference>
<dbReference type="InterPro" id="IPR044066">
    <property type="entry name" value="TRIAD_supradom"/>
</dbReference>
<dbReference type="GO" id="GO:0016740">
    <property type="term" value="F:transferase activity"/>
    <property type="evidence" value="ECO:0007669"/>
    <property type="project" value="UniProtKB-KW"/>
</dbReference>
<evidence type="ECO:0000256" key="1">
    <source>
        <dbReference type="ARBA" id="ARBA00004906"/>
    </source>
</evidence>
<feature type="region of interest" description="Disordered" evidence="8">
    <location>
        <begin position="1"/>
        <end position="41"/>
    </location>
</feature>
<feature type="compositionally biased region" description="Polar residues" evidence="8">
    <location>
        <begin position="1"/>
        <end position="11"/>
    </location>
</feature>
<feature type="region of interest" description="Disordered" evidence="8">
    <location>
        <begin position="66"/>
        <end position="106"/>
    </location>
</feature>
<keyword evidence="5" id="KW-0863">Zinc-finger</keyword>
<dbReference type="AlphaFoldDB" id="A0A059JDW3"/>
<feature type="compositionally biased region" description="Low complexity" evidence="8">
    <location>
        <begin position="16"/>
        <end position="41"/>
    </location>
</feature>
<feature type="domain" description="RING-type" evidence="9">
    <location>
        <begin position="334"/>
        <end position="623"/>
    </location>
</feature>
<dbReference type="Pfam" id="PF26191">
    <property type="entry name" value="RING-HC_RBR_RNF216"/>
    <property type="match status" value="1"/>
</dbReference>
<evidence type="ECO:0000256" key="6">
    <source>
        <dbReference type="ARBA" id="ARBA00022786"/>
    </source>
</evidence>
<dbReference type="OrthoDB" id="10009520at2759"/>
<dbReference type="SUPFAM" id="SSF57850">
    <property type="entry name" value="RING/U-box"/>
    <property type="match status" value="1"/>
</dbReference>
<dbReference type="PANTHER" id="PTHR22770:SF42">
    <property type="entry name" value="FINGER PROTEIN (ZIN), PUTATIVE (AFU_ORTHOLOGUE AFUA_4G03910)-RELATED"/>
    <property type="match status" value="1"/>
</dbReference>
<feature type="compositionally biased region" description="Basic and acidic residues" evidence="8">
    <location>
        <begin position="182"/>
        <end position="193"/>
    </location>
</feature>
<keyword evidence="11" id="KW-1185">Reference proteome</keyword>
<evidence type="ECO:0000256" key="5">
    <source>
        <dbReference type="ARBA" id="ARBA00022771"/>
    </source>
</evidence>
<keyword evidence="3" id="KW-0479">Metal-binding</keyword>
<feature type="compositionally biased region" description="Polar residues" evidence="8">
    <location>
        <begin position="707"/>
        <end position="723"/>
    </location>
</feature>
<name>A0A059JDW3_TRIIM</name>
<evidence type="ECO:0000313" key="11">
    <source>
        <dbReference type="Proteomes" id="UP000024533"/>
    </source>
</evidence>
<evidence type="ECO:0000256" key="2">
    <source>
        <dbReference type="ARBA" id="ARBA00022679"/>
    </source>
</evidence>
<dbReference type="InterPro" id="IPR051628">
    <property type="entry name" value="LUBAC_E3_Ligases"/>
</dbReference>
<dbReference type="OMA" id="IQIEVFR"/>
<evidence type="ECO:0000256" key="4">
    <source>
        <dbReference type="ARBA" id="ARBA00022737"/>
    </source>
</evidence>
<feature type="region of interest" description="Disordered" evidence="8">
    <location>
        <begin position="169"/>
        <end position="193"/>
    </location>
</feature>
<comment type="caution">
    <text evidence="10">The sequence shown here is derived from an EMBL/GenBank/DDBJ whole genome shotgun (WGS) entry which is preliminary data.</text>
</comment>
<keyword evidence="2" id="KW-0808">Transferase</keyword>
<evidence type="ECO:0000313" key="10">
    <source>
        <dbReference type="EMBL" id="KDB26050.1"/>
    </source>
</evidence>
<evidence type="ECO:0000259" key="9">
    <source>
        <dbReference type="PROSITE" id="PS51873"/>
    </source>
</evidence>
<evidence type="ECO:0000256" key="3">
    <source>
        <dbReference type="ARBA" id="ARBA00022723"/>
    </source>
</evidence>
<dbReference type="CDD" id="cd16630">
    <property type="entry name" value="RING-HC_RBR_RNF216"/>
    <property type="match status" value="1"/>
</dbReference>
<keyword evidence="6" id="KW-0833">Ubl conjugation pathway</keyword>
<dbReference type="Pfam" id="PF26200">
    <property type="entry name" value="Rcat_RNF216"/>
    <property type="match status" value="2"/>
</dbReference>
<evidence type="ECO:0000256" key="7">
    <source>
        <dbReference type="ARBA" id="ARBA00022833"/>
    </source>
</evidence>
<accession>A0A059JDW3</accession>
<feature type="compositionally biased region" description="Low complexity" evidence="8">
    <location>
        <begin position="77"/>
        <end position="89"/>
    </location>
</feature>
<sequence>MVLSLLSNKTPRNNKRTPAPLSSSASPSTAASSSSSSRSLKVVSPATAITVKLSPTASSTLAEALRSDPFAPGSRSNTNTTTTTTTTTNPSTDILTGSHEIEDENHRELRERNDALNVLARIFPDIHPEVFRELLTRFDGNSRLEVSVEQLLRYRSEWVKGRWNVSSASGGTGTLSTTEGGPEAKNKPVPREELFRSDQYKDAVRAALATEFRSLSRSTIDAVLAEGNFSYIRARPTLLDLSRKSWRVTLGNMFSFKKKKAPHKDDPPPYLVWQRSSTDEPEPVLKGTGCEELDEEIRSTYLLPLVNQRRETQVEEDFRKAEDLNEIEAKVADALYECDCCLSDVTFEQISTCSEACHVICFNCIQRTLQEALFGQGWDKSISSEKSTLWCIAPFANGTCQGTLDAELVKRAILKERSGMETYRKFEARLASESLARSNLKLIHCPFCSYAEVDPVFHPSVKGITWQFRKASLATSIAVSILLLDIFQFFLLPLLLLLCISPSALRTIFHRSLQNICLRRRSPRFKCGNPTCSRASCMRCHKAWNDPHACHEPLLQSLRTTVEAARTAAIKRTCPCCGLSFVKASGCNKLTCVCGYSMCYICRKALGPKRRQQSNGRNNNGGGGIRLLDGIANAESNNDEVSEEAEGYKHFCEHFRIIPGSACTECNKCGLYQTEDEEAVAQRAGEQAQQEWRIQQGMGVNNEDTRTTGAAGTSHKQNPTGATPSGIARVYDWDLQFDVTSGSRKFGLEFWTKDLWQNQRWKMEIQLLVDNAIDTLVVIDAM</sequence>
<comment type="pathway">
    <text evidence="1">Protein modification; protein ubiquitination.</text>
</comment>
<feature type="compositionally biased region" description="Low complexity" evidence="8">
    <location>
        <begin position="169"/>
        <end position="181"/>
    </location>
</feature>
<dbReference type="GO" id="GO:0008270">
    <property type="term" value="F:zinc ion binding"/>
    <property type="evidence" value="ECO:0007669"/>
    <property type="project" value="UniProtKB-KW"/>
</dbReference>
<dbReference type="CDD" id="cd20353">
    <property type="entry name" value="Rcat_RBR_RNF216"/>
    <property type="match status" value="1"/>
</dbReference>
<dbReference type="STRING" id="1215338.A0A059JDW3"/>
<organism evidence="10 11">
    <name type="scientific">Trichophyton interdigitale (strain MR816)</name>
    <dbReference type="NCBI Taxonomy" id="1215338"/>
    <lineage>
        <taxon>Eukaryota</taxon>
        <taxon>Fungi</taxon>
        <taxon>Dikarya</taxon>
        <taxon>Ascomycota</taxon>
        <taxon>Pezizomycotina</taxon>
        <taxon>Eurotiomycetes</taxon>
        <taxon>Eurotiomycetidae</taxon>
        <taxon>Onygenales</taxon>
        <taxon>Arthrodermataceae</taxon>
        <taxon>Trichophyton</taxon>
    </lineage>
</organism>
<reference evidence="10 11" key="1">
    <citation type="submission" date="2014-02" db="EMBL/GenBank/DDBJ databases">
        <title>The Genome Sequence of Trichophyton interdigitale MR816.</title>
        <authorList>
            <consortium name="The Broad Institute Genomics Platform"/>
            <person name="Cuomo C.A."/>
            <person name="White T.C."/>
            <person name="Graser Y."/>
            <person name="Martinez-Rossi N."/>
            <person name="Heitman J."/>
            <person name="Young S.K."/>
            <person name="Zeng Q."/>
            <person name="Gargeya S."/>
            <person name="Abouelleil A."/>
            <person name="Alvarado L."/>
            <person name="Chapman S.B."/>
            <person name="Gainer-Dewar J."/>
            <person name="Goldberg J."/>
            <person name="Griggs A."/>
            <person name="Gujja S."/>
            <person name="Hansen M."/>
            <person name="Howarth C."/>
            <person name="Imamovic A."/>
            <person name="Larimer J."/>
            <person name="Martinez D."/>
            <person name="Murphy C."/>
            <person name="Pearson M.D."/>
            <person name="Persinoti G."/>
            <person name="Poon T."/>
            <person name="Priest M."/>
            <person name="Roberts A.D."/>
            <person name="Saif S."/>
            <person name="Shea T.D."/>
            <person name="Sykes S.N."/>
            <person name="Wortman J."/>
            <person name="Nusbaum C."/>
            <person name="Birren B."/>
        </authorList>
    </citation>
    <scope>NUCLEOTIDE SEQUENCE [LARGE SCALE GENOMIC DNA]</scope>
    <source>
        <strain evidence="10 11">MR816</strain>
    </source>
</reference>
<protein>
    <recommendedName>
        <fullName evidence="9">RING-type domain-containing protein</fullName>
    </recommendedName>
</protein>
<dbReference type="HOGENOM" id="CLU_017097_0_0_1"/>
<evidence type="ECO:0000256" key="8">
    <source>
        <dbReference type="SAM" id="MobiDB-lite"/>
    </source>
</evidence>
<dbReference type="PROSITE" id="PS51873">
    <property type="entry name" value="TRIAD"/>
    <property type="match status" value="1"/>
</dbReference>
<dbReference type="InterPro" id="IPR047544">
    <property type="entry name" value="RING-HC_RBR_RNF216"/>
</dbReference>
<dbReference type="Gene3D" id="1.20.120.1750">
    <property type="match status" value="1"/>
</dbReference>
<keyword evidence="7" id="KW-0862">Zinc</keyword>
<dbReference type="Proteomes" id="UP000024533">
    <property type="component" value="Unassembled WGS sequence"/>
</dbReference>
<dbReference type="PANTHER" id="PTHR22770">
    <property type="entry name" value="UBIQUITIN CONJUGATING ENZYME 7 INTERACTING PROTEIN-RELATED"/>
    <property type="match status" value="1"/>
</dbReference>
<dbReference type="CDD" id="cd14279">
    <property type="entry name" value="CUE"/>
    <property type="match status" value="1"/>
</dbReference>
<gene>
    <name evidence="10" type="ORF">H109_02149</name>
</gene>
<dbReference type="EMBL" id="AOKY01000162">
    <property type="protein sequence ID" value="KDB26050.1"/>
    <property type="molecule type" value="Genomic_DNA"/>
</dbReference>
<feature type="region of interest" description="Disordered" evidence="8">
    <location>
        <begin position="701"/>
        <end position="723"/>
    </location>
</feature>
<proteinExistence type="predicted"/>
<keyword evidence="4" id="KW-0677">Repeat</keyword>